<accession>A0A1I6H727</accession>
<keyword evidence="3" id="KW-0176">Collagen</keyword>
<organism evidence="3 4">
    <name type="scientific">Maribacter stanieri</name>
    <dbReference type="NCBI Taxonomy" id="440514"/>
    <lineage>
        <taxon>Bacteria</taxon>
        <taxon>Pseudomonadati</taxon>
        <taxon>Bacteroidota</taxon>
        <taxon>Flavobacteriia</taxon>
        <taxon>Flavobacteriales</taxon>
        <taxon>Flavobacteriaceae</taxon>
        <taxon>Maribacter</taxon>
    </lineage>
</organism>
<dbReference type="PROSITE" id="PS51257">
    <property type="entry name" value="PROKAR_LIPOPROTEIN"/>
    <property type="match status" value="1"/>
</dbReference>
<feature type="compositionally biased region" description="Low complexity" evidence="1">
    <location>
        <begin position="29"/>
        <end position="43"/>
    </location>
</feature>
<dbReference type="InterPro" id="IPR008160">
    <property type="entry name" value="Collagen"/>
</dbReference>
<evidence type="ECO:0000313" key="3">
    <source>
        <dbReference type="EMBL" id="SFR50210.1"/>
    </source>
</evidence>
<dbReference type="PANTHER" id="PTHR24637">
    <property type="entry name" value="COLLAGEN"/>
    <property type="match status" value="1"/>
</dbReference>
<dbReference type="RefSeq" id="WP_091900476.1">
    <property type="nucleotide sequence ID" value="NZ_FOYX01000001.1"/>
</dbReference>
<dbReference type="AlphaFoldDB" id="A0A1I6H727"/>
<keyword evidence="4" id="KW-1185">Reference proteome</keyword>
<feature type="region of interest" description="Disordered" evidence="1">
    <location>
        <begin position="29"/>
        <end position="92"/>
    </location>
</feature>
<dbReference type="Proteomes" id="UP000199462">
    <property type="component" value="Unassembled WGS sequence"/>
</dbReference>
<sequence>MKTTTNFIKCAILLCAIILTSCSKDGDIGPIGPQGEQGIQGERGPAGEDGEDGEALGVPGPQGEQGEQGETGPAGPAGEDGENGEDGEDGNANVISSSWLVADFPNNYSFSAATVTINDSRITQDVLDNYTVLGYFSFSDSYSEVYAIPFTEPLFRSFIMEQKMAIGEYKITEMGNLDTVDTIDPVDGFVRYVLIANSTITLKSGENNLHTVSAMKANNVNLSNYHEVMDYLGIDY</sequence>
<evidence type="ECO:0000256" key="1">
    <source>
        <dbReference type="SAM" id="MobiDB-lite"/>
    </source>
</evidence>
<dbReference type="STRING" id="440514.SAMN04488010_0013"/>
<feature type="compositionally biased region" description="Low complexity" evidence="1">
    <location>
        <begin position="55"/>
        <end position="77"/>
    </location>
</feature>
<proteinExistence type="predicted"/>
<evidence type="ECO:0000256" key="2">
    <source>
        <dbReference type="SAM" id="SignalP"/>
    </source>
</evidence>
<reference evidence="4" key="1">
    <citation type="submission" date="2016-10" db="EMBL/GenBank/DDBJ databases">
        <authorList>
            <person name="Varghese N."/>
            <person name="Submissions S."/>
        </authorList>
    </citation>
    <scope>NUCLEOTIDE SEQUENCE [LARGE SCALE GENOMIC DNA]</scope>
    <source>
        <strain evidence="4">DSM 19891</strain>
    </source>
</reference>
<dbReference type="Pfam" id="PF01391">
    <property type="entry name" value="Collagen"/>
    <property type="match status" value="1"/>
</dbReference>
<dbReference type="EMBL" id="FOYX01000001">
    <property type="protein sequence ID" value="SFR50210.1"/>
    <property type="molecule type" value="Genomic_DNA"/>
</dbReference>
<feature type="chain" id="PRO_5011653646" evidence="2">
    <location>
        <begin position="26"/>
        <end position="236"/>
    </location>
</feature>
<keyword evidence="2" id="KW-0732">Signal</keyword>
<feature type="signal peptide" evidence="2">
    <location>
        <begin position="1"/>
        <end position="25"/>
    </location>
</feature>
<name>A0A1I6H727_9FLAO</name>
<evidence type="ECO:0000313" key="4">
    <source>
        <dbReference type="Proteomes" id="UP000199462"/>
    </source>
</evidence>
<protein>
    <submittedName>
        <fullName evidence="3">Collagen triple helix repeat-containing protein</fullName>
    </submittedName>
</protein>
<gene>
    <name evidence="3" type="ORF">SAMN04488010_0013</name>
</gene>
<feature type="compositionally biased region" description="Acidic residues" evidence="1">
    <location>
        <begin position="79"/>
        <end position="89"/>
    </location>
</feature>